<dbReference type="OrthoDB" id="4242639at2"/>
<name>A0A2V4MT49_9ACTN</name>
<gene>
    <name evidence="1" type="ORF">C7C46_31190</name>
</gene>
<dbReference type="AlphaFoldDB" id="A0A2V4MT49"/>
<organism evidence="1 2">
    <name type="scientific">Streptomyces tateyamensis</name>
    <dbReference type="NCBI Taxonomy" id="565073"/>
    <lineage>
        <taxon>Bacteria</taxon>
        <taxon>Bacillati</taxon>
        <taxon>Actinomycetota</taxon>
        <taxon>Actinomycetes</taxon>
        <taxon>Kitasatosporales</taxon>
        <taxon>Streptomycetaceae</taxon>
        <taxon>Streptomyces</taxon>
    </lineage>
</organism>
<evidence type="ECO:0000313" key="1">
    <source>
        <dbReference type="EMBL" id="PYC66663.1"/>
    </source>
</evidence>
<evidence type="ECO:0000313" key="2">
    <source>
        <dbReference type="Proteomes" id="UP000248039"/>
    </source>
</evidence>
<dbReference type="Proteomes" id="UP000248039">
    <property type="component" value="Unassembled WGS sequence"/>
</dbReference>
<accession>A0A2V4MT49</accession>
<comment type="caution">
    <text evidence="1">The sequence shown here is derived from an EMBL/GenBank/DDBJ whole genome shotgun (WGS) entry which is preliminary data.</text>
</comment>
<proteinExistence type="predicted"/>
<protein>
    <submittedName>
        <fullName evidence="1">Uncharacterized protein</fullName>
    </submittedName>
</protein>
<reference evidence="1 2" key="1">
    <citation type="submission" date="2018-03" db="EMBL/GenBank/DDBJ databases">
        <title>Bioinformatic expansion and discovery of thiopeptide antibiotics.</title>
        <authorList>
            <person name="Schwalen C.J."/>
            <person name="Hudson G.A."/>
            <person name="Mitchell D.A."/>
        </authorList>
    </citation>
    <scope>NUCLEOTIDE SEQUENCE [LARGE SCALE GENOMIC DNA]</scope>
    <source>
        <strain evidence="1 2">ATCC 21389</strain>
    </source>
</reference>
<keyword evidence="2" id="KW-1185">Reference proteome</keyword>
<dbReference type="EMBL" id="PYBW01000170">
    <property type="protein sequence ID" value="PYC66663.1"/>
    <property type="molecule type" value="Genomic_DNA"/>
</dbReference>
<sequence>MAQQRAQATAALEELRAALALDGISLPSAAVDHQEGRFTGEVLLDLGRVTFETAEKITDLLQDGLNSRRRSTL</sequence>